<comment type="caution">
    <text evidence="1">The sequence shown here is derived from an EMBL/GenBank/DDBJ whole genome shotgun (WGS) entry which is preliminary data.</text>
</comment>
<dbReference type="PANTHER" id="PTHR48207">
    <property type="entry name" value="SUCCINATE--HYDROXYMETHYLGLUTARATE COA-TRANSFERASE"/>
    <property type="match status" value="1"/>
</dbReference>
<dbReference type="Pfam" id="PF02515">
    <property type="entry name" value="CoA_transf_3"/>
    <property type="match status" value="1"/>
</dbReference>
<name>A0ABW1C2E2_9ACTN</name>
<dbReference type="RefSeq" id="WP_219545226.1">
    <property type="nucleotide sequence ID" value="NZ_JAHKRN010000014.1"/>
</dbReference>
<dbReference type="EMBL" id="JBHSNW010000019">
    <property type="protein sequence ID" value="MFC5819517.1"/>
    <property type="molecule type" value="Genomic_DNA"/>
</dbReference>
<dbReference type="GO" id="GO:0016740">
    <property type="term" value="F:transferase activity"/>
    <property type="evidence" value="ECO:0007669"/>
    <property type="project" value="UniProtKB-KW"/>
</dbReference>
<accession>A0ABW1C2E2</accession>
<dbReference type="InterPro" id="IPR003673">
    <property type="entry name" value="CoA-Trfase_fam_III"/>
</dbReference>
<keyword evidence="2" id="KW-1185">Reference proteome</keyword>
<evidence type="ECO:0000313" key="1">
    <source>
        <dbReference type="EMBL" id="MFC5819517.1"/>
    </source>
</evidence>
<organism evidence="1 2">
    <name type="scientific">Nonomuraea harbinensis</name>
    <dbReference type="NCBI Taxonomy" id="1286938"/>
    <lineage>
        <taxon>Bacteria</taxon>
        <taxon>Bacillati</taxon>
        <taxon>Actinomycetota</taxon>
        <taxon>Actinomycetes</taxon>
        <taxon>Streptosporangiales</taxon>
        <taxon>Streptosporangiaceae</taxon>
        <taxon>Nonomuraea</taxon>
    </lineage>
</organism>
<dbReference type="Proteomes" id="UP001596096">
    <property type="component" value="Unassembled WGS sequence"/>
</dbReference>
<evidence type="ECO:0000313" key="2">
    <source>
        <dbReference type="Proteomes" id="UP001596096"/>
    </source>
</evidence>
<proteinExistence type="predicted"/>
<reference evidence="2" key="1">
    <citation type="journal article" date="2019" name="Int. J. Syst. Evol. Microbiol.">
        <title>The Global Catalogue of Microorganisms (GCM) 10K type strain sequencing project: providing services to taxonomists for standard genome sequencing and annotation.</title>
        <authorList>
            <consortium name="The Broad Institute Genomics Platform"/>
            <consortium name="The Broad Institute Genome Sequencing Center for Infectious Disease"/>
            <person name="Wu L."/>
            <person name="Ma J."/>
        </authorList>
    </citation>
    <scope>NUCLEOTIDE SEQUENCE [LARGE SCALE GENOMIC DNA]</scope>
    <source>
        <strain evidence="2">CGMCC 4.7106</strain>
    </source>
</reference>
<gene>
    <name evidence="1" type="ORF">ACFPUY_30830</name>
</gene>
<dbReference type="PANTHER" id="PTHR48207:SF3">
    <property type="entry name" value="SUCCINATE--HYDROXYMETHYLGLUTARATE COA-TRANSFERASE"/>
    <property type="match status" value="1"/>
</dbReference>
<protein>
    <submittedName>
        <fullName evidence="1">CaiB/BaiF CoA transferase family protein</fullName>
    </submittedName>
</protein>
<keyword evidence="1" id="KW-0808">Transferase</keyword>
<dbReference type="InterPro" id="IPR050483">
    <property type="entry name" value="CoA-transferase_III_domain"/>
</dbReference>
<sequence>MADRPLAGRTVIDLTTALSGPYATLLLAGLGARVIKVENPLTGGDSSRNNSPYVGAGGLTAVRGEGDDMSVSMMLRGRNKQSVTLNLKHPRAREVLAGLVRVADVMVDNYSAGVTDRLGVGYDWAREVNPRIVCTSVSGFGAQGGPGSGKAMDTIVQALSGVMMTAGAPGEPPVRFGLPVGDLVAPLYAVIGTLAAVLQADATGHGQYVDVSMLGALTSLVACEPFDAYEKLGLPSRTGATVPRLAPFGTFPAADGWFALCGPTDAFARGLFAALDRDELGADPRFATRDARVAHAAELHDLLAAWAAERPLASVLDLLARHGVPAAEVRDPVAAVRDPIVLSRGEVVPLAHPRHGRVEDLHGTGVPIRFSGADAALDQPAPALGEHNNEIYGGLLGYSDDDIKSLADDGVI</sequence>